<gene>
    <name evidence="2" type="ORF">niasHS_012499</name>
</gene>
<evidence type="ECO:0000256" key="1">
    <source>
        <dbReference type="SAM" id="MobiDB-lite"/>
    </source>
</evidence>
<feature type="compositionally biased region" description="Basic and acidic residues" evidence="1">
    <location>
        <begin position="171"/>
        <end position="214"/>
    </location>
</feature>
<name>A0ABD2I6D0_HETSC</name>
<dbReference type="AlphaFoldDB" id="A0ABD2I6D0"/>
<accession>A0ABD2I6D0</accession>
<proteinExistence type="predicted"/>
<feature type="compositionally biased region" description="Basic and acidic residues" evidence="1">
    <location>
        <begin position="223"/>
        <end position="236"/>
    </location>
</feature>
<keyword evidence="3" id="KW-1185">Reference proteome</keyword>
<feature type="region of interest" description="Disordered" evidence="1">
    <location>
        <begin position="159"/>
        <end position="236"/>
    </location>
</feature>
<dbReference type="Proteomes" id="UP001620645">
    <property type="component" value="Unassembled WGS sequence"/>
</dbReference>
<evidence type="ECO:0000313" key="2">
    <source>
        <dbReference type="EMBL" id="KAL3075669.1"/>
    </source>
</evidence>
<dbReference type="EMBL" id="JBICCN010000348">
    <property type="protein sequence ID" value="KAL3075669.1"/>
    <property type="molecule type" value="Genomic_DNA"/>
</dbReference>
<reference evidence="2 3" key="1">
    <citation type="submission" date="2024-10" db="EMBL/GenBank/DDBJ databases">
        <authorList>
            <person name="Kim D."/>
        </authorList>
    </citation>
    <scope>NUCLEOTIDE SEQUENCE [LARGE SCALE GENOMIC DNA]</scope>
    <source>
        <strain evidence="2">Taebaek</strain>
    </source>
</reference>
<evidence type="ECO:0000313" key="3">
    <source>
        <dbReference type="Proteomes" id="UP001620645"/>
    </source>
</evidence>
<sequence>MNLMSKDVQPNLNNGDEFDIPMPTNVGEFDEFKLIFGIFVKPLDNEYQSSSFDEDPLDDQPFEDQFYQLQMDDIRSMVRSVEFVLYEPNFAKRYTFNLGKIDPPGLFWKRRIFLDTKNGSPGNFHGFLYATVNKNQRNVPMLDEKILLGHAPLTAAKNLDNQLTTNTEQLNEEKKKEEKKENKEKEEKEKKVEEKEEEKGEEKEEEKGEEKGEEKEEVEEKEEEKGEKKKENKEKE</sequence>
<protein>
    <submittedName>
        <fullName evidence="2">Uncharacterized protein</fullName>
    </submittedName>
</protein>
<organism evidence="2 3">
    <name type="scientific">Heterodera schachtii</name>
    <name type="common">Sugarbeet cyst nematode worm</name>
    <name type="synonym">Tylenchus schachtii</name>
    <dbReference type="NCBI Taxonomy" id="97005"/>
    <lineage>
        <taxon>Eukaryota</taxon>
        <taxon>Metazoa</taxon>
        <taxon>Ecdysozoa</taxon>
        <taxon>Nematoda</taxon>
        <taxon>Chromadorea</taxon>
        <taxon>Rhabditida</taxon>
        <taxon>Tylenchina</taxon>
        <taxon>Tylenchomorpha</taxon>
        <taxon>Tylenchoidea</taxon>
        <taxon>Heteroderidae</taxon>
        <taxon>Heteroderinae</taxon>
        <taxon>Heterodera</taxon>
    </lineage>
</organism>
<comment type="caution">
    <text evidence="2">The sequence shown here is derived from an EMBL/GenBank/DDBJ whole genome shotgun (WGS) entry which is preliminary data.</text>
</comment>
<feature type="compositionally biased region" description="Polar residues" evidence="1">
    <location>
        <begin position="159"/>
        <end position="169"/>
    </location>
</feature>